<organism evidence="1 2">
    <name type="scientific">Legionella beliardensis</name>
    <dbReference type="NCBI Taxonomy" id="91822"/>
    <lineage>
        <taxon>Bacteria</taxon>
        <taxon>Pseudomonadati</taxon>
        <taxon>Pseudomonadota</taxon>
        <taxon>Gammaproteobacteria</taxon>
        <taxon>Legionellales</taxon>
        <taxon>Legionellaceae</taxon>
        <taxon>Legionella</taxon>
    </lineage>
</organism>
<dbReference type="Proteomes" id="UP000254968">
    <property type="component" value="Unassembled WGS sequence"/>
</dbReference>
<evidence type="ECO:0000313" key="1">
    <source>
        <dbReference type="EMBL" id="STX28547.1"/>
    </source>
</evidence>
<dbReference type="AlphaFoldDB" id="A0A378I031"/>
<protein>
    <submittedName>
        <fullName evidence="1">Uncharacterized protein</fullName>
    </submittedName>
</protein>
<keyword evidence="2" id="KW-1185">Reference proteome</keyword>
<proteinExistence type="predicted"/>
<gene>
    <name evidence="1" type="ORF">NCTC13315_01077</name>
</gene>
<sequence length="392" mass="42953">MSNVTMSAMKKFFEVSVKNKLAPDVMHAPMGADICNCTMCMKSKLSAEIVSEHLHGLQSTLVDRRNPDIPGSKTLMKAVEAHAILKAGTEINMLAATGISEYDLPSATGKIQITPVQELTINATWKNKNQEAAISGRDASVFGGLGVLVIPQDIQVVTIPKMNALAVPAAFLGKYGARLIPLEKSFTLDAVNEPSLENLYLIEYRWQADYINDYVMKANGGGGLFVETHPFPHVFTPLSPECGGALILGVERDDGAFDFAAFEIPFGYTLKIGSNVIHGDSFFIGPYAIALTETELADSVLLKRGTLKREPQQVTQIPTKTFILDLIHENSLATKVNHKMMVDRIYHEGVSRKGLGFFKQLPKEVLTEVRHLSNASQEAYDQECGLVPYLPK</sequence>
<reference evidence="1 2" key="1">
    <citation type="submission" date="2018-06" db="EMBL/GenBank/DDBJ databases">
        <authorList>
            <consortium name="Pathogen Informatics"/>
            <person name="Doyle S."/>
        </authorList>
    </citation>
    <scope>NUCLEOTIDE SEQUENCE [LARGE SCALE GENOMIC DNA]</scope>
    <source>
        <strain evidence="1 2">NCTC13315</strain>
    </source>
</reference>
<name>A0A378I031_9GAMM</name>
<accession>A0A378I031</accession>
<dbReference type="EMBL" id="UGNV01000001">
    <property type="protein sequence ID" value="STX28547.1"/>
    <property type="molecule type" value="Genomic_DNA"/>
</dbReference>
<evidence type="ECO:0000313" key="2">
    <source>
        <dbReference type="Proteomes" id="UP000254968"/>
    </source>
</evidence>